<evidence type="ECO:0000256" key="4">
    <source>
        <dbReference type="ARBA" id="ARBA00022842"/>
    </source>
</evidence>
<dbReference type="Pfam" id="PF01850">
    <property type="entry name" value="PIN"/>
    <property type="match status" value="1"/>
</dbReference>
<evidence type="ECO:0000256" key="2">
    <source>
        <dbReference type="ARBA" id="ARBA00022723"/>
    </source>
</evidence>
<dbReference type="InterPro" id="IPR029060">
    <property type="entry name" value="PIN-like_dom_sf"/>
</dbReference>
<dbReference type="GO" id="GO:0016787">
    <property type="term" value="F:hydrolase activity"/>
    <property type="evidence" value="ECO:0007669"/>
    <property type="project" value="UniProtKB-KW"/>
</dbReference>
<evidence type="ECO:0000256" key="3">
    <source>
        <dbReference type="ARBA" id="ARBA00022801"/>
    </source>
</evidence>
<keyword evidence="3" id="KW-0378">Hydrolase</keyword>
<keyword evidence="4" id="KW-0460">Magnesium</keyword>
<dbReference type="PANTHER" id="PTHR39664">
    <property type="match status" value="1"/>
</dbReference>
<keyword evidence="1" id="KW-0540">Nuclease</keyword>
<evidence type="ECO:0000313" key="7">
    <source>
        <dbReference type="Proteomes" id="UP000035720"/>
    </source>
</evidence>
<dbReference type="SUPFAM" id="SSF88723">
    <property type="entry name" value="PIN domain-like"/>
    <property type="match status" value="1"/>
</dbReference>
<accession>A0A077ME42</accession>
<dbReference type="GO" id="GO:0004518">
    <property type="term" value="F:nuclease activity"/>
    <property type="evidence" value="ECO:0007669"/>
    <property type="project" value="UniProtKB-KW"/>
</dbReference>
<proteinExistence type="predicted"/>
<evidence type="ECO:0000259" key="5">
    <source>
        <dbReference type="Pfam" id="PF01850"/>
    </source>
</evidence>
<evidence type="ECO:0000313" key="6">
    <source>
        <dbReference type="EMBL" id="CCI53128.1"/>
    </source>
</evidence>
<reference evidence="6 7" key="1">
    <citation type="journal article" date="2013" name="ISME J.">
        <title>A metabolic model for members of the genus Tetrasphaera involved in enhanced biological phosphorus removal.</title>
        <authorList>
            <person name="Kristiansen R."/>
            <person name="Nguyen H.T.T."/>
            <person name="Saunders A.M."/>
            <person name="Nielsen J.L."/>
            <person name="Wimmer R."/>
            <person name="Le V.Q."/>
            <person name="McIlroy S.J."/>
            <person name="Petrovski S."/>
            <person name="Seviour R.J."/>
            <person name="Calteau A."/>
            <person name="Nielsen K.L."/>
            <person name="Nielsen P.H."/>
        </authorList>
    </citation>
    <scope>NUCLEOTIDE SEQUENCE [LARGE SCALE GENOMIC DNA]</scope>
    <source>
        <strain evidence="6 7">Ben 74</strain>
    </source>
</reference>
<dbReference type="CDD" id="cd18683">
    <property type="entry name" value="PIN_VapC-like"/>
    <property type="match status" value="1"/>
</dbReference>
<dbReference type="STRING" id="1193518.BN13_30080"/>
<name>A0A077ME42_9MICO</name>
<keyword evidence="2" id="KW-0479">Metal-binding</keyword>
<dbReference type="EMBL" id="CAJC01000139">
    <property type="protein sequence ID" value="CCI53128.1"/>
    <property type="molecule type" value="Genomic_DNA"/>
</dbReference>
<dbReference type="OrthoDB" id="32974at2"/>
<evidence type="ECO:0000256" key="1">
    <source>
        <dbReference type="ARBA" id="ARBA00022722"/>
    </source>
</evidence>
<comment type="caution">
    <text evidence="6">The sequence shown here is derived from an EMBL/GenBank/DDBJ whole genome shotgun (WGS) entry which is preliminary data.</text>
</comment>
<dbReference type="PANTHER" id="PTHR39664:SF2">
    <property type="entry name" value="NUCLEIC ACID-BINDING PROTEIN, CONTAINING PIN DOMAIN-RELATED"/>
    <property type="match status" value="1"/>
</dbReference>
<keyword evidence="7" id="KW-1185">Reference proteome</keyword>
<sequence>MIGLDTNVVVRHLVQDDPEQSKAATRAFARLTPTEPGLLTTVVLVETYWVLTRGYKLASEDVVTALEALMDSRDLRTQDEQLVRRSTAEVRAGADFADAMIAQSCHAAGCHTVLSFDLNAQKRLHFRAP</sequence>
<dbReference type="GO" id="GO:0046872">
    <property type="term" value="F:metal ion binding"/>
    <property type="evidence" value="ECO:0007669"/>
    <property type="project" value="UniProtKB-KW"/>
</dbReference>
<protein>
    <submittedName>
        <fullName evidence="6">Predicted nucleic-acid-binding protein, contains PIN domain</fullName>
    </submittedName>
</protein>
<feature type="domain" description="PIN" evidence="5">
    <location>
        <begin position="4"/>
        <end position="119"/>
    </location>
</feature>
<dbReference type="InterPro" id="IPR002716">
    <property type="entry name" value="PIN_dom"/>
</dbReference>
<dbReference type="RefSeq" id="WP_048543686.1">
    <property type="nucleotide sequence ID" value="NZ_HF571038.1"/>
</dbReference>
<gene>
    <name evidence="6" type="ORF">BN13_30080</name>
</gene>
<dbReference type="AlphaFoldDB" id="A0A077ME42"/>
<dbReference type="Gene3D" id="3.40.50.1010">
    <property type="entry name" value="5'-nuclease"/>
    <property type="match status" value="1"/>
</dbReference>
<dbReference type="Proteomes" id="UP000035720">
    <property type="component" value="Unassembled WGS sequence"/>
</dbReference>
<organism evidence="6 7">
    <name type="scientific">Nostocoides jenkinsii Ben 74</name>
    <dbReference type="NCBI Taxonomy" id="1193518"/>
    <lineage>
        <taxon>Bacteria</taxon>
        <taxon>Bacillati</taxon>
        <taxon>Actinomycetota</taxon>
        <taxon>Actinomycetes</taxon>
        <taxon>Micrococcales</taxon>
        <taxon>Intrasporangiaceae</taxon>
        <taxon>Nostocoides</taxon>
    </lineage>
</organism>